<dbReference type="PANTHER" id="PTHR43201:SF5">
    <property type="entry name" value="MEDIUM-CHAIN ACYL-COA LIGASE ACSF2, MITOCHONDRIAL"/>
    <property type="match status" value="1"/>
</dbReference>
<dbReference type="InterPro" id="IPR020845">
    <property type="entry name" value="AMP-binding_CS"/>
</dbReference>
<keyword evidence="6" id="KW-1185">Reference proteome</keyword>
<keyword evidence="2" id="KW-0436">Ligase</keyword>
<dbReference type="Pfam" id="PF13193">
    <property type="entry name" value="AMP-binding_C"/>
    <property type="match status" value="1"/>
</dbReference>
<dbReference type="InterPro" id="IPR025110">
    <property type="entry name" value="AMP-bd_C"/>
</dbReference>
<dbReference type="CDD" id="cd04433">
    <property type="entry name" value="AFD_class_I"/>
    <property type="match status" value="1"/>
</dbReference>
<dbReference type="SUPFAM" id="SSF56801">
    <property type="entry name" value="Acetyl-CoA synthetase-like"/>
    <property type="match status" value="1"/>
</dbReference>
<comment type="similarity">
    <text evidence="1">Belongs to the ATP-dependent AMP-binding enzyme family.</text>
</comment>
<dbReference type="InterPro" id="IPR042099">
    <property type="entry name" value="ANL_N_sf"/>
</dbReference>
<reference evidence="5" key="1">
    <citation type="submission" date="2022-06" db="EMBL/GenBank/DDBJ databases">
        <title>Genome sequencing of Brevibacillus sp. BB3-R1.</title>
        <authorList>
            <person name="Heo J."/>
            <person name="Lee D."/>
            <person name="Won M."/>
            <person name="Han B.-H."/>
            <person name="Hong S.-B."/>
            <person name="Kwon S.-W."/>
        </authorList>
    </citation>
    <scope>NUCLEOTIDE SEQUENCE</scope>
    <source>
        <strain evidence="5">BB3-R1</strain>
    </source>
</reference>
<evidence type="ECO:0000256" key="2">
    <source>
        <dbReference type="ARBA" id="ARBA00022598"/>
    </source>
</evidence>
<dbReference type="PANTHER" id="PTHR43201">
    <property type="entry name" value="ACYL-COA SYNTHETASE"/>
    <property type="match status" value="1"/>
</dbReference>
<evidence type="ECO:0000313" key="6">
    <source>
        <dbReference type="Proteomes" id="UP001056500"/>
    </source>
</evidence>
<dbReference type="InterPro" id="IPR045851">
    <property type="entry name" value="AMP-bd_C_sf"/>
</dbReference>
<dbReference type="Pfam" id="PF00501">
    <property type="entry name" value="AMP-binding"/>
    <property type="match status" value="1"/>
</dbReference>
<protein>
    <submittedName>
        <fullName evidence="5">AMP-binding protein</fullName>
    </submittedName>
</protein>
<evidence type="ECO:0000259" key="4">
    <source>
        <dbReference type="Pfam" id="PF13193"/>
    </source>
</evidence>
<dbReference type="Gene3D" id="3.40.50.12780">
    <property type="entry name" value="N-terminal domain of ligase-like"/>
    <property type="match status" value="1"/>
</dbReference>
<evidence type="ECO:0000256" key="1">
    <source>
        <dbReference type="ARBA" id="ARBA00006432"/>
    </source>
</evidence>
<dbReference type="Proteomes" id="UP001056500">
    <property type="component" value="Chromosome"/>
</dbReference>
<feature type="domain" description="AMP-dependent synthetase/ligase" evidence="3">
    <location>
        <begin position="46"/>
        <end position="387"/>
    </location>
</feature>
<evidence type="ECO:0000259" key="3">
    <source>
        <dbReference type="Pfam" id="PF00501"/>
    </source>
</evidence>
<gene>
    <name evidence="5" type="ORF">NDK47_19720</name>
</gene>
<dbReference type="PROSITE" id="PS00455">
    <property type="entry name" value="AMP_BINDING"/>
    <property type="match status" value="1"/>
</dbReference>
<proteinExistence type="inferred from homology"/>
<accession>A0ABY4WBZ9</accession>
<evidence type="ECO:0000313" key="5">
    <source>
        <dbReference type="EMBL" id="USG64366.1"/>
    </source>
</evidence>
<dbReference type="Gene3D" id="3.30.300.30">
    <property type="match status" value="1"/>
</dbReference>
<feature type="domain" description="AMP-binding enzyme C-terminal" evidence="4">
    <location>
        <begin position="429"/>
        <end position="504"/>
    </location>
</feature>
<sequence length="511" mass="57379">MRILRLFTALYKMGILSPAVLYRVFAAIYQYGINVMTLLKIAERLYGHQIALVDDRETLSFQQLCSQSERLSTILKQKYALTRGKKVGLLCKNHASLMKTIFAASFTGADILLLNTEMSKGQLERVLDENDVDLLVYDEEMTSLLEQSSYTKDKLLSYHGSLPSINHLLDSSVEVKQKRQRTSSSKLILLTGGTTGKSKKVAHHSSLFNYLPPFSALLTRLQLLRYHTAYIATPIYHGYGLAIMLLFIALGKKTVVTSGFDAAKACGLVKRHNVEVITVVPLMLKKMLKENVEALKSLRCIASGGAQLNPKLVSEVFSKLGEVLYNLYGTSEAGLNIIATPQDLKDSPQTIGKKIKNARLQLLKDDKSVCRAGEVGQFCIKNFWSMRNANRSWIETGDLGCRDEHGFYYLCGRIDDMVVSAGENVYPIELEQILIEHPSVEDAAVIGVYDEAFGQRLKAIVQPVSNAILTKESLMEWLRPRVARYQMPKEIVFVEQIAYTHLGKRDTKRLR</sequence>
<dbReference type="InterPro" id="IPR000873">
    <property type="entry name" value="AMP-dep_synth/lig_dom"/>
</dbReference>
<organism evidence="5 6">
    <name type="scientific">Brevibacillus ruminantium</name>
    <dbReference type="NCBI Taxonomy" id="2950604"/>
    <lineage>
        <taxon>Bacteria</taxon>
        <taxon>Bacillati</taxon>
        <taxon>Bacillota</taxon>
        <taxon>Bacilli</taxon>
        <taxon>Bacillales</taxon>
        <taxon>Paenibacillaceae</taxon>
        <taxon>Brevibacillus</taxon>
    </lineage>
</organism>
<dbReference type="EMBL" id="CP098755">
    <property type="protein sequence ID" value="USG64366.1"/>
    <property type="molecule type" value="Genomic_DNA"/>
</dbReference>
<dbReference type="RefSeq" id="WP_251871480.1">
    <property type="nucleotide sequence ID" value="NZ_CP098755.1"/>
</dbReference>
<name>A0ABY4WBZ9_9BACL</name>